<feature type="domain" description="CD-NTase-associated protein 12/Pycsar effector protein TIR" evidence="1">
    <location>
        <begin position="155"/>
        <end position="271"/>
    </location>
</feature>
<name>A0A1V2ESM0_9SPHN</name>
<evidence type="ECO:0000259" key="1">
    <source>
        <dbReference type="Pfam" id="PF10137"/>
    </source>
</evidence>
<dbReference type="InterPro" id="IPR019302">
    <property type="entry name" value="CAP12/PCTIR_TIR_dom"/>
</dbReference>
<sequence>MTSRDLFARINGVVLDLQSSNYSTYTHPIKKLNKLLWHEDLVEYNEKLIRGLDLDKFLSENPRTRGSMIGSGRIDWPDSQDETLGLQLLLIKRFAENPDFMLNFGYYYYHSGNKHDGNLRSLIAQLIIPFAREYRDFVDSGATTVTKLAPALSKRVFVVHGHDEGARETVARYLEKIGLEAIILHEQANQGRTIIEKIEAHSDVSFAVVLLTPDDYGGKLGEPSSPRARQNVILELGYFVGRLGRGHVCALMRGQIEVPTDWSGVVYQTMDPGGGWKAALAKELAVLGHDIDWNKVMQ</sequence>
<dbReference type="OrthoDB" id="5497289at2"/>
<accession>A0A1V2ESM0</accession>
<dbReference type="AlphaFoldDB" id="A0A1V2ESM0"/>
<dbReference type="RefSeq" id="WP_076745363.1">
    <property type="nucleotide sequence ID" value="NZ_MPSB01000014.1"/>
</dbReference>
<comment type="caution">
    <text evidence="2">The sequence shown here is derived from an EMBL/GenBank/DDBJ whole genome shotgun (WGS) entry which is preliminary data.</text>
</comment>
<reference evidence="2 3" key="1">
    <citation type="submission" date="2016-11" db="EMBL/GenBank/DDBJ databases">
        <title>Genome sequence of Sphingomonas jeddahensis G39.</title>
        <authorList>
            <person name="Poehlein A."/>
            <person name="Wuebbeler J.H."/>
            <person name="Steinbuechel A."/>
            <person name="Daniel R."/>
        </authorList>
    </citation>
    <scope>NUCLEOTIDE SEQUENCE [LARGE SCALE GENOMIC DNA]</scope>
    <source>
        <strain evidence="2 3">G39</strain>
    </source>
</reference>
<dbReference type="STRING" id="1915074.SPHI_25920"/>
<dbReference type="Pfam" id="PF10137">
    <property type="entry name" value="CAP12-PCTIR_TIR"/>
    <property type="match status" value="1"/>
</dbReference>
<dbReference type="EMBL" id="MPSB01000014">
    <property type="protein sequence ID" value="ONF95174.1"/>
    <property type="molecule type" value="Genomic_DNA"/>
</dbReference>
<keyword evidence="3" id="KW-1185">Reference proteome</keyword>
<protein>
    <submittedName>
        <fullName evidence="2">Putative nucleotide-binding protein containing TIR-like domain protein</fullName>
    </submittedName>
</protein>
<evidence type="ECO:0000313" key="3">
    <source>
        <dbReference type="Proteomes" id="UP000188729"/>
    </source>
</evidence>
<gene>
    <name evidence="2" type="ORF">SPHI_25920</name>
</gene>
<organism evidence="2 3">
    <name type="scientific">Sphingomonas jeddahensis</name>
    <dbReference type="NCBI Taxonomy" id="1915074"/>
    <lineage>
        <taxon>Bacteria</taxon>
        <taxon>Pseudomonadati</taxon>
        <taxon>Pseudomonadota</taxon>
        <taxon>Alphaproteobacteria</taxon>
        <taxon>Sphingomonadales</taxon>
        <taxon>Sphingomonadaceae</taxon>
        <taxon>Sphingomonas</taxon>
    </lineage>
</organism>
<proteinExistence type="predicted"/>
<dbReference type="Proteomes" id="UP000188729">
    <property type="component" value="Unassembled WGS sequence"/>
</dbReference>
<dbReference type="GO" id="GO:0050135">
    <property type="term" value="F:NADP+ nucleosidase activity"/>
    <property type="evidence" value="ECO:0007669"/>
    <property type="project" value="InterPro"/>
</dbReference>
<dbReference type="InterPro" id="IPR014571">
    <property type="entry name" value="UCP032620"/>
</dbReference>
<dbReference type="PIRSF" id="PIRSF032620">
    <property type="entry name" value="UCP032620"/>
    <property type="match status" value="1"/>
</dbReference>
<evidence type="ECO:0000313" key="2">
    <source>
        <dbReference type="EMBL" id="ONF95174.1"/>
    </source>
</evidence>